<reference evidence="1 2" key="1">
    <citation type="submission" date="2024-01" db="EMBL/GenBank/DDBJ databases">
        <authorList>
            <person name="Wang Y."/>
            <person name="Lin M."/>
        </authorList>
    </citation>
    <scope>NUCLEOTIDE SEQUENCE [LARGE SCALE GENOMIC DNA]</scope>
</reference>
<dbReference type="Proteomes" id="UP001333037">
    <property type="component" value="Segment"/>
</dbReference>
<protein>
    <submittedName>
        <fullName evidence="1">Uncharacterized protein</fullName>
    </submittedName>
</protein>
<dbReference type="EMBL" id="PP226939">
    <property type="protein sequence ID" value="WVX92078.1"/>
    <property type="molecule type" value="Genomic_DNA"/>
</dbReference>
<name>A0ABZ2CMA6_9CAUD</name>
<proteinExistence type="predicted"/>
<evidence type="ECO:0000313" key="1">
    <source>
        <dbReference type="EMBL" id="WVX92078.1"/>
    </source>
</evidence>
<sequence>MTTINKAAPQHHTGATVVTPDGFAMQARINRLKRELKHNRALMARVRWDLTERAF</sequence>
<organism evidence="1 2">
    <name type="scientific">Aeromonas phage phiA014S</name>
    <dbReference type="NCBI Taxonomy" id="3119845"/>
    <lineage>
        <taxon>Viruses</taxon>
        <taxon>Duplodnaviria</taxon>
        <taxon>Heunggongvirae</taxon>
        <taxon>Uroviricota</taxon>
        <taxon>Caudoviricetes</taxon>
        <taxon>Autographivirales</taxon>
        <taxon>Autotranscriptaviridae</taxon>
        <taxon>Studiervirinae</taxon>
        <taxon>Coryciavirus</taxon>
        <taxon>Coryciavirus A014S</taxon>
    </lineage>
</organism>
<keyword evidence="2" id="KW-1185">Reference proteome</keyword>
<evidence type="ECO:0000313" key="2">
    <source>
        <dbReference type="Proteomes" id="UP001333037"/>
    </source>
</evidence>
<accession>A0ABZ2CMA6</accession>